<reference evidence="1 2" key="1">
    <citation type="submission" date="2023-07" db="EMBL/GenBank/DDBJ databases">
        <title>Sequencing the genomes of 1000 actinobacteria strains.</title>
        <authorList>
            <person name="Klenk H.-P."/>
        </authorList>
    </citation>
    <scope>NUCLEOTIDE SEQUENCE [LARGE SCALE GENOMIC DNA]</scope>
    <source>
        <strain evidence="1 2">DSM 44109</strain>
    </source>
</reference>
<evidence type="ECO:0000313" key="2">
    <source>
        <dbReference type="Proteomes" id="UP001230426"/>
    </source>
</evidence>
<organism evidence="1 2">
    <name type="scientific">Streptosporangium brasiliense</name>
    <dbReference type="NCBI Taxonomy" id="47480"/>
    <lineage>
        <taxon>Bacteria</taxon>
        <taxon>Bacillati</taxon>
        <taxon>Actinomycetota</taxon>
        <taxon>Actinomycetes</taxon>
        <taxon>Streptosporangiales</taxon>
        <taxon>Streptosporangiaceae</taxon>
        <taxon>Streptosporangium</taxon>
    </lineage>
</organism>
<keyword evidence="2" id="KW-1185">Reference proteome</keyword>
<protein>
    <submittedName>
        <fullName evidence="1">Uncharacterized protein</fullName>
    </submittedName>
</protein>
<gene>
    <name evidence="1" type="ORF">J2S55_005299</name>
</gene>
<dbReference type="RefSeq" id="WP_306866093.1">
    <property type="nucleotide sequence ID" value="NZ_JAUSRB010000002.1"/>
</dbReference>
<dbReference type="EMBL" id="JAUSRB010000002">
    <property type="protein sequence ID" value="MDP9866033.1"/>
    <property type="molecule type" value="Genomic_DNA"/>
</dbReference>
<sequence length="201" mass="22158">MLYGVAVDGHGWFECDEELDEAQNAFVAALRTRALRWSEDPACSGLLPPEDGSALVAYLDIDAPKENLLLLTVGVHLESHHLRGDRLHNQDFSLPDTATSFAVDVSGFSEYLAEQAADWFEAIIGRSVVRYEWLHADQVYASRYLFSDTGEALVQSYNRVLAPPGQHDCLMRAGHVSGRGWVDTRGLGEPDRVVCVRGAAL</sequence>
<accession>A0ABT9RA52</accession>
<proteinExistence type="predicted"/>
<dbReference type="Proteomes" id="UP001230426">
    <property type="component" value="Unassembled WGS sequence"/>
</dbReference>
<name>A0ABT9RA52_9ACTN</name>
<comment type="caution">
    <text evidence="1">The sequence shown here is derived from an EMBL/GenBank/DDBJ whole genome shotgun (WGS) entry which is preliminary data.</text>
</comment>
<evidence type="ECO:0000313" key="1">
    <source>
        <dbReference type="EMBL" id="MDP9866033.1"/>
    </source>
</evidence>